<dbReference type="HOGENOM" id="CLU_1807296_0_0_1"/>
<dbReference type="AlphaFoldDB" id="A0A074SWS1"/>
<reference evidence="1 2" key="1">
    <citation type="submission" date="2013-12" db="EMBL/GenBank/DDBJ databases">
        <authorList>
            <person name="Cubeta M."/>
            <person name="Pakala S."/>
            <person name="Fedorova N."/>
            <person name="Thomas E."/>
            <person name="Dean R."/>
            <person name="Jabaji S."/>
            <person name="Neate S."/>
            <person name="Toda T."/>
            <person name="Tavantzis S."/>
            <person name="Vilgalys R."/>
            <person name="Bharathan N."/>
            <person name="Pakala S."/>
            <person name="Losada L.S."/>
            <person name="Zafar N."/>
            <person name="Nierman W."/>
        </authorList>
    </citation>
    <scope>NUCLEOTIDE SEQUENCE [LARGE SCALE GENOMIC DNA]</scope>
    <source>
        <strain evidence="1 2">123E</strain>
    </source>
</reference>
<keyword evidence="2" id="KW-1185">Reference proteome</keyword>
<evidence type="ECO:0000313" key="1">
    <source>
        <dbReference type="EMBL" id="KEP54307.1"/>
    </source>
</evidence>
<gene>
    <name evidence="1" type="ORF">V565_019410</name>
</gene>
<sequence>MKFMTLRWPKPSPRRPPGLLLNFRLRHLLASLMSAHHHLGLRTLALFESPQNPPFSSPISTYHSIPNPRNRSQPSPFLCNLHHLSYQKRSRKNPLIGLWIRLYSTFKRPYFRRAFSHVLRPMVLRHEKKFCQCLRRHGSSPRQ</sequence>
<protein>
    <submittedName>
        <fullName evidence="1">Uncharacterized protein</fullName>
    </submittedName>
</protein>
<proteinExistence type="predicted"/>
<name>A0A074SWS1_9AGAM</name>
<dbReference type="Proteomes" id="UP000027456">
    <property type="component" value="Unassembled WGS sequence"/>
</dbReference>
<evidence type="ECO:0000313" key="2">
    <source>
        <dbReference type="Proteomes" id="UP000027456"/>
    </source>
</evidence>
<comment type="caution">
    <text evidence="1">The sequence shown here is derived from an EMBL/GenBank/DDBJ whole genome shotgun (WGS) entry which is preliminary data.</text>
</comment>
<accession>A0A074SWS1</accession>
<dbReference type="EMBL" id="AZST01000032">
    <property type="protein sequence ID" value="KEP54307.1"/>
    <property type="molecule type" value="Genomic_DNA"/>
</dbReference>
<organism evidence="1 2">
    <name type="scientific">Rhizoctonia solani 123E</name>
    <dbReference type="NCBI Taxonomy" id="1423351"/>
    <lineage>
        <taxon>Eukaryota</taxon>
        <taxon>Fungi</taxon>
        <taxon>Dikarya</taxon>
        <taxon>Basidiomycota</taxon>
        <taxon>Agaricomycotina</taxon>
        <taxon>Agaricomycetes</taxon>
        <taxon>Cantharellales</taxon>
        <taxon>Ceratobasidiaceae</taxon>
        <taxon>Rhizoctonia</taxon>
    </lineage>
</organism>